<keyword evidence="1" id="KW-1133">Transmembrane helix</keyword>
<reference evidence="2" key="2">
    <citation type="submission" date="2020-09" db="EMBL/GenBank/DDBJ databases">
        <authorList>
            <person name="Sun Q."/>
            <person name="Kim S."/>
        </authorList>
    </citation>
    <scope>NUCLEOTIDE SEQUENCE</scope>
    <source>
        <strain evidence="2">KCTC 12719</strain>
    </source>
</reference>
<dbReference type="Proteomes" id="UP000610456">
    <property type="component" value="Unassembled WGS sequence"/>
</dbReference>
<keyword evidence="1" id="KW-0812">Transmembrane</keyword>
<keyword evidence="3" id="KW-1185">Reference proteome</keyword>
<comment type="caution">
    <text evidence="2">The sequence shown here is derived from an EMBL/GenBank/DDBJ whole genome shotgun (WGS) entry which is preliminary data.</text>
</comment>
<dbReference type="EMBL" id="BMXB01000011">
    <property type="protein sequence ID" value="GHA43143.1"/>
    <property type="molecule type" value="Genomic_DNA"/>
</dbReference>
<evidence type="ECO:0008006" key="4">
    <source>
        <dbReference type="Google" id="ProtNLM"/>
    </source>
</evidence>
<sequence length="123" mass="14229">MKIEELALFLLGIFAFRFLTFEWWWFPVLLLTPDVGMLGYLFGNKTGAFVYNLFHHKGVALMVFLTGFYFSGEILQLMGIILFSHSALDRMLGYGLKYEKGFKFTHLGEIGGNEQRLRGNHEH</sequence>
<feature type="transmembrane region" description="Helical" evidence="1">
    <location>
        <begin position="7"/>
        <end position="26"/>
    </location>
</feature>
<evidence type="ECO:0000256" key="1">
    <source>
        <dbReference type="SAM" id="Phobius"/>
    </source>
</evidence>
<dbReference type="Pfam" id="PF14079">
    <property type="entry name" value="DUF4260"/>
    <property type="match status" value="1"/>
</dbReference>
<name>A0A918SI23_9FLAO</name>
<proteinExistence type="predicted"/>
<keyword evidence="1" id="KW-0472">Membrane</keyword>
<organism evidence="2 3">
    <name type="scientific">Salinimicrobium marinum</name>
    <dbReference type="NCBI Taxonomy" id="680283"/>
    <lineage>
        <taxon>Bacteria</taxon>
        <taxon>Pseudomonadati</taxon>
        <taxon>Bacteroidota</taxon>
        <taxon>Flavobacteriia</taxon>
        <taxon>Flavobacteriales</taxon>
        <taxon>Flavobacteriaceae</taxon>
        <taxon>Salinimicrobium</taxon>
    </lineage>
</organism>
<reference evidence="2" key="1">
    <citation type="journal article" date="2014" name="Int. J. Syst. Evol. Microbiol.">
        <title>Complete genome sequence of Corynebacterium casei LMG S-19264T (=DSM 44701T), isolated from a smear-ripened cheese.</title>
        <authorList>
            <consortium name="US DOE Joint Genome Institute (JGI-PGF)"/>
            <person name="Walter F."/>
            <person name="Albersmeier A."/>
            <person name="Kalinowski J."/>
            <person name="Ruckert C."/>
        </authorList>
    </citation>
    <scope>NUCLEOTIDE SEQUENCE</scope>
    <source>
        <strain evidence="2">KCTC 12719</strain>
    </source>
</reference>
<feature type="transmembrane region" description="Helical" evidence="1">
    <location>
        <begin position="59"/>
        <end position="83"/>
    </location>
</feature>
<dbReference type="InterPro" id="IPR025356">
    <property type="entry name" value="DUF4260"/>
</dbReference>
<evidence type="ECO:0000313" key="2">
    <source>
        <dbReference type="EMBL" id="GHA43143.1"/>
    </source>
</evidence>
<gene>
    <name evidence="2" type="ORF">GCM10007103_25490</name>
</gene>
<evidence type="ECO:0000313" key="3">
    <source>
        <dbReference type="Proteomes" id="UP000610456"/>
    </source>
</evidence>
<protein>
    <recommendedName>
        <fullName evidence="4">DUF4260 domain-containing protein</fullName>
    </recommendedName>
</protein>
<accession>A0A918SI23</accession>
<dbReference type="AlphaFoldDB" id="A0A918SI23"/>